<comment type="caution">
    <text evidence="1">The sequence shown here is derived from an EMBL/GenBank/DDBJ whole genome shotgun (WGS) entry which is preliminary data.</text>
</comment>
<evidence type="ECO:0000313" key="2">
    <source>
        <dbReference type="Proteomes" id="UP000663836"/>
    </source>
</evidence>
<dbReference type="Proteomes" id="UP000663836">
    <property type="component" value="Unassembled WGS sequence"/>
</dbReference>
<name>A0A820GWB9_9BILA</name>
<accession>A0A820GWB9</accession>
<dbReference type="AlphaFoldDB" id="A0A820GWB9"/>
<reference evidence="1" key="1">
    <citation type="submission" date="2021-02" db="EMBL/GenBank/DDBJ databases">
        <authorList>
            <person name="Nowell W R."/>
        </authorList>
    </citation>
    <scope>NUCLEOTIDE SEQUENCE</scope>
</reference>
<evidence type="ECO:0000313" key="1">
    <source>
        <dbReference type="EMBL" id="CAF4284007.1"/>
    </source>
</evidence>
<protein>
    <submittedName>
        <fullName evidence="1">Uncharacterized protein</fullName>
    </submittedName>
</protein>
<dbReference type="EMBL" id="CAJOBD010030917">
    <property type="protein sequence ID" value="CAF4284007.1"/>
    <property type="molecule type" value="Genomic_DNA"/>
</dbReference>
<sequence>MENLYIIHLREVPPPFMLLELPNPMSS</sequence>
<gene>
    <name evidence="1" type="ORF">JBS370_LOCUS39848</name>
</gene>
<organism evidence="1 2">
    <name type="scientific">Rotaria sordida</name>
    <dbReference type="NCBI Taxonomy" id="392033"/>
    <lineage>
        <taxon>Eukaryota</taxon>
        <taxon>Metazoa</taxon>
        <taxon>Spiralia</taxon>
        <taxon>Gnathifera</taxon>
        <taxon>Rotifera</taxon>
        <taxon>Eurotatoria</taxon>
        <taxon>Bdelloidea</taxon>
        <taxon>Philodinida</taxon>
        <taxon>Philodinidae</taxon>
        <taxon>Rotaria</taxon>
    </lineage>
</organism>
<feature type="non-terminal residue" evidence="1">
    <location>
        <position position="27"/>
    </location>
</feature>
<proteinExistence type="predicted"/>